<dbReference type="GO" id="GO:0061575">
    <property type="term" value="F:cyclin-dependent protein serine/threonine kinase activator activity"/>
    <property type="evidence" value="ECO:0007669"/>
    <property type="project" value="InterPro"/>
</dbReference>
<protein>
    <submittedName>
        <fullName evidence="9">CDK-activating kinase assembly factor MAT1</fullName>
    </submittedName>
</protein>
<keyword evidence="9" id="KW-0808">Transferase</keyword>
<dbReference type="SUPFAM" id="SSF57850">
    <property type="entry name" value="RING/U-box"/>
    <property type="match status" value="1"/>
</dbReference>
<dbReference type="InterPro" id="IPR057657">
    <property type="entry name" value="MAT1_CAK-anch"/>
</dbReference>
<dbReference type="GO" id="GO:0008270">
    <property type="term" value="F:zinc ion binding"/>
    <property type="evidence" value="ECO:0007669"/>
    <property type="project" value="UniProtKB-KW"/>
</dbReference>
<dbReference type="OrthoDB" id="5963at2759"/>
<dbReference type="InterPro" id="IPR013083">
    <property type="entry name" value="Znf_RING/FYVE/PHD"/>
</dbReference>
<gene>
    <name evidence="9" type="ORF">BpHYR1_031505</name>
</gene>
<feature type="coiled-coil region" evidence="7">
    <location>
        <begin position="116"/>
        <end position="143"/>
    </location>
</feature>
<dbReference type="Proteomes" id="UP000276133">
    <property type="component" value="Unassembled WGS sequence"/>
</dbReference>
<dbReference type="PANTHER" id="PTHR12683">
    <property type="entry name" value="CDK-ACTIVATING KINASE ASSEMBLY FACTOR MAT1"/>
    <property type="match status" value="1"/>
</dbReference>
<dbReference type="Pfam" id="PF25811">
    <property type="entry name" value="CAK-anch_MAT1"/>
    <property type="match status" value="1"/>
</dbReference>
<dbReference type="InterPro" id="IPR015877">
    <property type="entry name" value="MAT1_centre"/>
</dbReference>
<evidence type="ECO:0000256" key="7">
    <source>
        <dbReference type="SAM" id="Coils"/>
    </source>
</evidence>
<evidence type="ECO:0000313" key="9">
    <source>
        <dbReference type="EMBL" id="RNA41967.1"/>
    </source>
</evidence>
<keyword evidence="10" id="KW-1185">Reference proteome</keyword>
<evidence type="ECO:0000256" key="2">
    <source>
        <dbReference type="ARBA" id="ARBA00022723"/>
    </source>
</evidence>
<dbReference type="NCBIfam" id="TIGR00570">
    <property type="entry name" value="cdk7"/>
    <property type="match status" value="1"/>
</dbReference>
<evidence type="ECO:0000256" key="3">
    <source>
        <dbReference type="ARBA" id="ARBA00022771"/>
    </source>
</evidence>
<evidence type="ECO:0000313" key="10">
    <source>
        <dbReference type="Proteomes" id="UP000276133"/>
    </source>
</evidence>
<dbReference type="PROSITE" id="PS50089">
    <property type="entry name" value="ZF_RING_2"/>
    <property type="match status" value="1"/>
</dbReference>
<keyword evidence="9" id="KW-0418">Kinase</keyword>
<dbReference type="GO" id="GO:0006289">
    <property type="term" value="P:nucleotide-excision repair"/>
    <property type="evidence" value="ECO:0007669"/>
    <property type="project" value="InterPro"/>
</dbReference>
<dbReference type="PANTHER" id="PTHR12683:SF13">
    <property type="entry name" value="CDK-ACTIVATING KINASE ASSEMBLY FACTOR MAT1"/>
    <property type="match status" value="1"/>
</dbReference>
<dbReference type="InterPro" id="IPR017907">
    <property type="entry name" value="Znf_RING_CS"/>
</dbReference>
<dbReference type="GO" id="GO:0005675">
    <property type="term" value="C:transcription factor TFIIH holo complex"/>
    <property type="evidence" value="ECO:0007669"/>
    <property type="project" value="InterPro"/>
</dbReference>
<comment type="caution">
    <text evidence="9">The sequence shown here is derived from an EMBL/GenBank/DDBJ whole genome shotgun (WGS) entry which is preliminary data.</text>
</comment>
<organism evidence="9 10">
    <name type="scientific">Brachionus plicatilis</name>
    <name type="common">Marine rotifer</name>
    <name type="synonym">Brachionus muelleri</name>
    <dbReference type="NCBI Taxonomy" id="10195"/>
    <lineage>
        <taxon>Eukaryota</taxon>
        <taxon>Metazoa</taxon>
        <taxon>Spiralia</taxon>
        <taxon>Gnathifera</taxon>
        <taxon>Rotifera</taxon>
        <taxon>Eurotatoria</taxon>
        <taxon>Monogononta</taxon>
        <taxon>Pseudotrocha</taxon>
        <taxon>Ploima</taxon>
        <taxon>Brachionidae</taxon>
        <taxon>Brachionus</taxon>
    </lineage>
</organism>
<dbReference type="STRING" id="10195.A0A3M7T1Z4"/>
<dbReference type="InterPro" id="IPR004575">
    <property type="entry name" value="MAT1/Tfb3"/>
</dbReference>
<keyword evidence="5" id="KW-0539">Nucleus</keyword>
<dbReference type="GO" id="GO:0016301">
    <property type="term" value="F:kinase activity"/>
    <property type="evidence" value="ECO:0007669"/>
    <property type="project" value="UniProtKB-KW"/>
</dbReference>
<dbReference type="PROSITE" id="PS00518">
    <property type="entry name" value="ZF_RING_1"/>
    <property type="match status" value="1"/>
</dbReference>
<keyword evidence="4" id="KW-0862">Zinc</keyword>
<reference evidence="9 10" key="1">
    <citation type="journal article" date="2018" name="Sci. Rep.">
        <title>Genomic signatures of local adaptation to the degree of environmental predictability in rotifers.</title>
        <authorList>
            <person name="Franch-Gras L."/>
            <person name="Hahn C."/>
            <person name="Garcia-Roger E.M."/>
            <person name="Carmona M.J."/>
            <person name="Serra M."/>
            <person name="Gomez A."/>
        </authorList>
    </citation>
    <scope>NUCLEOTIDE SEQUENCE [LARGE SCALE GENOMIC DNA]</scope>
    <source>
        <strain evidence="9">HYR1</strain>
    </source>
</reference>
<evidence type="ECO:0000256" key="6">
    <source>
        <dbReference type="PROSITE-ProRule" id="PRU00175"/>
    </source>
</evidence>
<sequence>MDEIETCPHCKTTKYNKPNMKLMINVCAHVLCETCVEQLFYRGSGLCPKCNRLLKKSEFREKIYEDNYIEKEVAIRKKYYKDLIRSENEFPSLREFNDYLETVESLIFNLANEIDEEQSIKKIEDLKKEAKESAKNRSRIIMEPKKENQLYKYLPFSFYHHGPNMPNMTEILQNYSLNMTSNSYNLACGFPPHVPVQRLLNDSFSDLYLTVRSYPTVDGQ</sequence>
<dbReference type="EMBL" id="REGN01000430">
    <property type="protein sequence ID" value="RNA41967.1"/>
    <property type="molecule type" value="Genomic_DNA"/>
</dbReference>
<proteinExistence type="predicted"/>
<keyword evidence="2" id="KW-0479">Metal-binding</keyword>
<evidence type="ECO:0000256" key="1">
    <source>
        <dbReference type="ARBA" id="ARBA00004123"/>
    </source>
</evidence>
<dbReference type="InterPro" id="IPR001841">
    <property type="entry name" value="Znf_RING"/>
</dbReference>
<keyword evidence="7" id="KW-0175">Coiled coil</keyword>
<dbReference type="Pfam" id="PF17121">
    <property type="entry name" value="zf-C3HC4_5"/>
    <property type="match status" value="1"/>
</dbReference>
<evidence type="ECO:0000259" key="8">
    <source>
        <dbReference type="PROSITE" id="PS50089"/>
    </source>
</evidence>
<dbReference type="AlphaFoldDB" id="A0A3M7T1Z4"/>
<feature type="domain" description="RING-type" evidence="8">
    <location>
        <begin position="7"/>
        <end position="51"/>
    </location>
</feature>
<evidence type="ECO:0000256" key="5">
    <source>
        <dbReference type="ARBA" id="ARBA00023242"/>
    </source>
</evidence>
<accession>A0A3M7T1Z4</accession>
<evidence type="ECO:0000256" key="4">
    <source>
        <dbReference type="ARBA" id="ARBA00022833"/>
    </source>
</evidence>
<dbReference type="GO" id="GO:0006357">
    <property type="term" value="P:regulation of transcription by RNA polymerase II"/>
    <property type="evidence" value="ECO:0007669"/>
    <property type="project" value="TreeGrafter"/>
</dbReference>
<comment type="subcellular location">
    <subcellularLocation>
        <location evidence="1">Nucleus</location>
    </subcellularLocation>
</comment>
<dbReference type="Pfam" id="PF06391">
    <property type="entry name" value="MAT1"/>
    <property type="match status" value="1"/>
</dbReference>
<keyword evidence="3 6" id="KW-0863">Zinc-finger</keyword>
<dbReference type="Gene3D" id="3.30.40.10">
    <property type="entry name" value="Zinc/RING finger domain, C3HC4 (zinc finger)"/>
    <property type="match status" value="1"/>
</dbReference>
<name>A0A3M7T1Z4_BRAPC</name>